<sequence>EAGISIAGINAEVMLGQWEYQIGPWRDTMGGSVHMSDDLWVARWLMEKICDKYGVTVSLDPKPVEGDWNGAGCHTNFSTADMRAEHIGSDGFHHINEACEKLSKVHKEHMEVYGEGNERRLTGLHETQAIDTFSWDVSDRGASIRIPWQVEKDGFGYLEDRRPSANCDPYEVSYKLIETICK</sequence>
<keyword evidence="7" id="KW-0067">ATP-binding</keyword>
<dbReference type="PANTHER" id="PTHR20852">
    <property type="entry name" value="GLUTAMINE SYNTHETASE"/>
    <property type="match status" value="1"/>
</dbReference>
<accession>A0A382W1P8</accession>
<dbReference type="AlphaFoldDB" id="A0A382W1P8"/>
<evidence type="ECO:0000256" key="1">
    <source>
        <dbReference type="ARBA" id="ARBA00004496"/>
    </source>
</evidence>
<keyword evidence="6" id="KW-0547">Nucleotide-binding</keyword>
<evidence type="ECO:0000256" key="7">
    <source>
        <dbReference type="ARBA" id="ARBA00022840"/>
    </source>
</evidence>
<comment type="similarity">
    <text evidence="2">Belongs to the glutamine synthetase family.</text>
</comment>
<dbReference type="InterPro" id="IPR014746">
    <property type="entry name" value="Gln_synth/guanido_kin_cat_dom"/>
</dbReference>
<evidence type="ECO:0000256" key="5">
    <source>
        <dbReference type="ARBA" id="ARBA00022598"/>
    </source>
</evidence>
<dbReference type="EC" id="6.3.1.2" evidence="3"/>
<dbReference type="InterPro" id="IPR027303">
    <property type="entry name" value="Gln_synth_gly_rich_site"/>
</dbReference>
<dbReference type="Gene3D" id="3.30.590.10">
    <property type="entry name" value="Glutamine synthetase/guanido kinase, catalytic domain"/>
    <property type="match status" value="1"/>
</dbReference>
<dbReference type="PROSITE" id="PS51987">
    <property type="entry name" value="GS_CATALYTIC"/>
    <property type="match status" value="1"/>
</dbReference>
<dbReference type="PANTHER" id="PTHR20852:SF57">
    <property type="entry name" value="GLUTAMINE SYNTHETASE 2 CYTOPLASMIC"/>
    <property type="match status" value="1"/>
</dbReference>
<dbReference type="PROSITE" id="PS00181">
    <property type="entry name" value="GLNA_ATP"/>
    <property type="match status" value="1"/>
</dbReference>
<dbReference type="Pfam" id="PF00120">
    <property type="entry name" value="Gln-synt_C"/>
    <property type="match status" value="1"/>
</dbReference>
<proteinExistence type="inferred from homology"/>
<feature type="non-terminal residue" evidence="9">
    <location>
        <position position="1"/>
    </location>
</feature>
<dbReference type="InterPro" id="IPR050292">
    <property type="entry name" value="Glutamine_Synthetase"/>
</dbReference>
<dbReference type="SMART" id="SM01230">
    <property type="entry name" value="Gln-synt_C"/>
    <property type="match status" value="1"/>
</dbReference>
<evidence type="ECO:0000259" key="8">
    <source>
        <dbReference type="PROSITE" id="PS51987"/>
    </source>
</evidence>
<evidence type="ECO:0000256" key="3">
    <source>
        <dbReference type="ARBA" id="ARBA00012937"/>
    </source>
</evidence>
<evidence type="ECO:0000256" key="6">
    <source>
        <dbReference type="ARBA" id="ARBA00022741"/>
    </source>
</evidence>
<evidence type="ECO:0000256" key="2">
    <source>
        <dbReference type="ARBA" id="ARBA00009897"/>
    </source>
</evidence>
<dbReference type="GO" id="GO:0004356">
    <property type="term" value="F:glutamine synthetase activity"/>
    <property type="evidence" value="ECO:0007669"/>
    <property type="project" value="UniProtKB-EC"/>
</dbReference>
<dbReference type="GO" id="GO:0005524">
    <property type="term" value="F:ATP binding"/>
    <property type="evidence" value="ECO:0007669"/>
    <property type="project" value="UniProtKB-KW"/>
</dbReference>
<protein>
    <recommendedName>
        <fullName evidence="3">glutamine synthetase</fullName>
        <ecNumber evidence="3">6.3.1.2</ecNumber>
    </recommendedName>
</protein>
<dbReference type="GO" id="GO:0005737">
    <property type="term" value="C:cytoplasm"/>
    <property type="evidence" value="ECO:0007669"/>
    <property type="project" value="UniProtKB-SubCell"/>
</dbReference>
<organism evidence="9">
    <name type="scientific">marine metagenome</name>
    <dbReference type="NCBI Taxonomy" id="408172"/>
    <lineage>
        <taxon>unclassified sequences</taxon>
        <taxon>metagenomes</taxon>
        <taxon>ecological metagenomes</taxon>
    </lineage>
</organism>
<feature type="domain" description="GS catalytic" evidence="8">
    <location>
        <begin position="1"/>
        <end position="182"/>
    </location>
</feature>
<keyword evidence="5" id="KW-0436">Ligase</keyword>
<comment type="subcellular location">
    <subcellularLocation>
        <location evidence="1">Cytoplasm</location>
    </subcellularLocation>
</comment>
<keyword evidence="4" id="KW-0963">Cytoplasm</keyword>
<dbReference type="InterPro" id="IPR008146">
    <property type="entry name" value="Gln_synth_cat_dom"/>
</dbReference>
<dbReference type="EMBL" id="UINC01155918">
    <property type="protein sequence ID" value="SVD52048.1"/>
    <property type="molecule type" value="Genomic_DNA"/>
</dbReference>
<evidence type="ECO:0000313" key="9">
    <source>
        <dbReference type="EMBL" id="SVD52048.1"/>
    </source>
</evidence>
<dbReference type="SUPFAM" id="SSF55931">
    <property type="entry name" value="Glutamine synthetase/guanido kinase"/>
    <property type="match status" value="1"/>
</dbReference>
<dbReference type="FunFam" id="3.30.590.10:FF:000011">
    <property type="entry name" value="Glutamine synthetase"/>
    <property type="match status" value="1"/>
</dbReference>
<name>A0A382W1P8_9ZZZZ</name>
<evidence type="ECO:0000256" key="4">
    <source>
        <dbReference type="ARBA" id="ARBA00022490"/>
    </source>
</evidence>
<gene>
    <name evidence="9" type="ORF">METZ01_LOCUS404902</name>
</gene>
<dbReference type="GO" id="GO:0006542">
    <property type="term" value="P:glutamine biosynthetic process"/>
    <property type="evidence" value="ECO:0007669"/>
    <property type="project" value="TreeGrafter"/>
</dbReference>
<reference evidence="9" key="1">
    <citation type="submission" date="2018-05" db="EMBL/GenBank/DDBJ databases">
        <authorList>
            <person name="Lanie J.A."/>
            <person name="Ng W.-L."/>
            <person name="Kazmierczak K.M."/>
            <person name="Andrzejewski T.M."/>
            <person name="Davidsen T.M."/>
            <person name="Wayne K.J."/>
            <person name="Tettelin H."/>
            <person name="Glass J.I."/>
            <person name="Rusch D."/>
            <person name="Podicherti R."/>
            <person name="Tsui H.-C.T."/>
            <person name="Winkler M.E."/>
        </authorList>
    </citation>
    <scope>NUCLEOTIDE SEQUENCE</scope>
</reference>